<dbReference type="GO" id="GO:0006310">
    <property type="term" value="P:DNA recombination"/>
    <property type="evidence" value="ECO:0007669"/>
    <property type="project" value="UniProtKB-UniRule"/>
</dbReference>
<keyword evidence="3 7" id="KW-0227">DNA damage</keyword>
<dbReference type="GO" id="GO:0043590">
    <property type="term" value="C:bacterial nucleoid"/>
    <property type="evidence" value="ECO:0007669"/>
    <property type="project" value="TreeGrafter"/>
</dbReference>
<dbReference type="InterPro" id="IPR037278">
    <property type="entry name" value="ARFGAP/RecO"/>
</dbReference>
<dbReference type="NCBIfam" id="TIGR00613">
    <property type="entry name" value="reco"/>
    <property type="match status" value="1"/>
</dbReference>
<dbReference type="OrthoDB" id="9804792at2"/>
<comment type="function">
    <text evidence="7">Involved in DNA repair and RecF pathway recombination.</text>
</comment>
<evidence type="ECO:0000256" key="3">
    <source>
        <dbReference type="ARBA" id="ARBA00022763"/>
    </source>
</evidence>
<reference evidence="10" key="1">
    <citation type="submission" date="2017-11" db="EMBL/GenBank/DDBJ databases">
        <title>The complete genome sequence of Sphingopyxis pomeranensis sp. nov. strain WS5A3p.</title>
        <authorList>
            <person name="Kaminski M.A."/>
        </authorList>
    </citation>
    <scope>NUCLEOTIDE SEQUENCE [LARGE SCALE GENOMIC DNA]</scope>
    <source>
        <strain evidence="10">WS5A3p</strain>
    </source>
</reference>
<keyword evidence="5 7" id="KW-0234">DNA repair</keyword>
<dbReference type="SUPFAM" id="SSF57863">
    <property type="entry name" value="ArfGap/RecO-like zinc finger"/>
    <property type="match status" value="1"/>
</dbReference>
<dbReference type="RefSeq" id="WP_106000444.1">
    <property type="nucleotide sequence ID" value="NZ_CM009578.1"/>
</dbReference>
<dbReference type="Gene3D" id="2.40.50.140">
    <property type="entry name" value="Nucleic acid-binding proteins"/>
    <property type="match status" value="1"/>
</dbReference>
<dbReference type="GO" id="GO:0006302">
    <property type="term" value="P:double-strand break repair"/>
    <property type="evidence" value="ECO:0007669"/>
    <property type="project" value="TreeGrafter"/>
</dbReference>
<comment type="similarity">
    <text evidence="1 7">Belongs to the RecO family.</text>
</comment>
<evidence type="ECO:0000256" key="1">
    <source>
        <dbReference type="ARBA" id="ARBA00007452"/>
    </source>
</evidence>
<evidence type="ECO:0000313" key="10">
    <source>
        <dbReference type="Proteomes" id="UP000238954"/>
    </source>
</evidence>
<proteinExistence type="inferred from homology"/>
<dbReference type="Proteomes" id="UP000238954">
    <property type="component" value="Chromosome"/>
</dbReference>
<evidence type="ECO:0000256" key="2">
    <source>
        <dbReference type="ARBA" id="ARBA00021310"/>
    </source>
</evidence>
<evidence type="ECO:0000256" key="4">
    <source>
        <dbReference type="ARBA" id="ARBA00023172"/>
    </source>
</evidence>
<protein>
    <recommendedName>
        <fullName evidence="2 7">DNA repair protein RecO</fullName>
    </recommendedName>
    <alternativeName>
        <fullName evidence="6 7">Recombination protein O</fullName>
    </alternativeName>
</protein>
<keyword evidence="4 7" id="KW-0233">DNA recombination</keyword>
<evidence type="ECO:0000313" key="9">
    <source>
        <dbReference type="EMBL" id="PQM27075.1"/>
    </source>
</evidence>
<dbReference type="Gene3D" id="1.20.1440.120">
    <property type="entry name" value="Recombination protein O, C-terminal domain"/>
    <property type="match status" value="1"/>
</dbReference>
<dbReference type="InterPro" id="IPR012340">
    <property type="entry name" value="NA-bd_OB-fold"/>
</dbReference>
<sequence>MAVLTADAIVCAVRAHGEHGAILRALTEQAGLVAGYVRGGRSRRLRPILVPGNAIALELRARTEEQLGGATAELLTSRAPLLAEPLAAAAIDWVTSLTAATLPEAQPYPALYVALAAVLEAIGVAPSARQWALALGRYELLLLAELGFGLDLGECVVTGVSGDLTHVSPKSGGAVSAAAAAGYENRLLRLPPFLRDGKSGEAAADPALTDILDFLALTGHFLDRDVLDGRNHDLLIVRERLVDRLKRAVA</sequence>
<organism evidence="9 10">
    <name type="scientific">Sphingopyxis lindanitolerans</name>
    <dbReference type="NCBI Taxonomy" id="2054227"/>
    <lineage>
        <taxon>Bacteria</taxon>
        <taxon>Pseudomonadati</taxon>
        <taxon>Pseudomonadota</taxon>
        <taxon>Alphaproteobacteria</taxon>
        <taxon>Sphingomonadales</taxon>
        <taxon>Sphingomonadaceae</taxon>
        <taxon>Sphingopyxis</taxon>
    </lineage>
</organism>
<dbReference type="AlphaFoldDB" id="A0A2S8B3U3"/>
<evidence type="ECO:0000256" key="5">
    <source>
        <dbReference type="ARBA" id="ARBA00023204"/>
    </source>
</evidence>
<accession>A0A2S8B3U3</accession>
<dbReference type="HAMAP" id="MF_00201">
    <property type="entry name" value="RecO"/>
    <property type="match status" value="1"/>
</dbReference>
<feature type="domain" description="DNA replication/recombination mediator RecO N-terminal" evidence="8">
    <location>
        <begin position="1"/>
        <end position="75"/>
    </location>
</feature>
<evidence type="ECO:0000256" key="6">
    <source>
        <dbReference type="ARBA" id="ARBA00033409"/>
    </source>
</evidence>
<dbReference type="InterPro" id="IPR003717">
    <property type="entry name" value="RecO"/>
</dbReference>
<dbReference type="PANTHER" id="PTHR33991:SF1">
    <property type="entry name" value="DNA REPAIR PROTEIN RECO"/>
    <property type="match status" value="1"/>
</dbReference>
<dbReference type="Pfam" id="PF02565">
    <property type="entry name" value="RecO_C"/>
    <property type="match status" value="1"/>
</dbReference>
<gene>
    <name evidence="7" type="primary">recO</name>
    <name evidence="9" type="ORF">CVO77_19175</name>
</gene>
<dbReference type="InterPro" id="IPR022572">
    <property type="entry name" value="DNA_rep/recomb_RecO_N"/>
</dbReference>
<evidence type="ECO:0000256" key="7">
    <source>
        <dbReference type="HAMAP-Rule" id="MF_00201"/>
    </source>
</evidence>
<dbReference type="InterPro" id="IPR042242">
    <property type="entry name" value="RecO_C"/>
</dbReference>
<evidence type="ECO:0000259" key="8">
    <source>
        <dbReference type="Pfam" id="PF11967"/>
    </source>
</evidence>
<comment type="caution">
    <text evidence="9">The sequence shown here is derived from an EMBL/GenBank/DDBJ whole genome shotgun (WGS) entry which is preliminary data.</text>
</comment>
<keyword evidence="10" id="KW-1185">Reference proteome</keyword>
<dbReference type="EMBL" id="PHFW01000003">
    <property type="protein sequence ID" value="PQM27075.1"/>
    <property type="molecule type" value="Genomic_DNA"/>
</dbReference>
<dbReference type="PANTHER" id="PTHR33991">
    <property type="entry name" value="DNA REPAIR PROTEIN RECO"/>
    <property type="match status" value="1"/>
</dbReference>
<name>A0A2S8B3U3_9SPHN</name>
<dbReference type="Pfam" id="PF11967">
    <property type="entry name" value="RecO_N"/>
    <property type="match status" value="1"/>
</dbReference>